<reference evidence="14" key="1">
    <citation type="submission" date="2016-10" db="EMBL/GenBank/DDBJ databases">
        <authorList>
            <person name="Varghese N."/>
            <person name="Submissions S."/>
        </authorList>
    </citation>
    <scope>NUCLEOTIDE SEQUENCE [LARGE SCALE GENOMIC DNA]</scope>
    <source>
        <strain evidence="14">DSM 17616</strain>
    </source>
</reference>
<keyword evidence="10" id="KW-0998">Cell outer membrane</keyword>
<evidence type="ECO:0000256" key="9">
    <source>
        <dbReference type="ARBA" id="ARBA00023136"/>
    </source>
</evidence>
<dbReference type="InterPro" id="IPR001702">
    <property type="entry name" value="Porin_Gram-ve"/>
</dbReference>
<dbReference type="OrthoDB" id="8173690at2"/>
<accession>A0A1H6JET1</accession>
<keyword evidence="9" id="KW-0472">Membrane</keyword>
<dbReference type="RefSeq" id="WP_092789454.1">
    <property type="nucleotide sequence ID" value="NZ_FNXF01000001.1"/>
</dbReference>
<dbReference type="PANTHER" id="PTHR34501">
    <property type="entry name" value="PROTEIN YDDL-RELATED"/>
    <property type="match status" value="1"/>
</dbReference>
<proteinExistence type="predicted"/>
<dbReference type="Pfam" id="PF13609">
    <property type="entry name" value="Porin_4"/>
    <property type="match status" value="1"/>
</dbReference>
<dbReference type="GO" id="GO:0034220">
    <property type="term" value="P:monoatomic ion transmembrane transport"/>
    <property type="evidence" value="ECO:0007669"/>
    <property type="project" value="InterPro"/>
</dbReference>
<keyword evidence="4" id="KW-1134">Transmembrane beta strand</keyword>
<evidence type="ECO:0000256" key="6">
    <source>
        <dbReference type="ARBA" id="ARBA00022729"/>
    </source>
</evidence>
<name>A0A1H6JET1_9GAMM</name>
<keyword evidence="8" id="KW-0626">Porin</keyword>
<gene>
    <name evidence="13" type="ORF">SAMN05660691_00308</name>
</gene>
<dbReference type="InterPro" id="IPR033900">
    <property type="entry name" value="Gram_neg_porin_domain"/>
</dbReference>
<evidence type="ECO:0000256" key="8">
    <source>
        <dbReference type="ARBA" id="ARBA00023114"/>
    </source>
</evidence>
<feature type="domain" description="Porin" evidence="12">
    <location>
        <begin position="10"/>
        <end position="312"/>
    </location>
</feature>
<dbReference type="InterPro" id="IPR023614">
    <property type="entry name" value="Porin_dom_sf"/>
</dbReference>
<dbReference type="STRING" id="173990.SAMN05660691_00308"/>
<dbReference type="InterPro" id="IPR002299">
    <property type="entry name" value="Porin_Neis"/>
</dbReference>
<sequence>MKTIKFGLVAAAVLASLAVPAMAADVTIYGRAHLSLDSLDNGDEDGTNVSSNSSRLGFKASTKLEGGLEAFVQIEQNIRFDEGSGNWASRDSFVGIKGDFGQVRAGQFDTPLKAVRSKVDMFGDRIGDIRNLTRTSTSGTGNADIGNVFDERYKNGVHYRSPSMNNFTFDLHYTPHNNTGATVDNVQESYSMSVSYEVKGFYAAVAYETFEGQNDLDPSAVRVGVFYDITDAFRLAGMYQNASDVPGGDRNVYGIGASYKMGAYTLRSQYYVAGDNDADDTGANMFVVGADRNFGKDLVMYVAYGVTSNDDNANFRVSAGGRDTQLSTIRGENASGLSLGLQYSF</sequence>
<evidence type="ECO:0000313" key="14">
    <source>
        <dbReference type="Proteomes" id="UP000199371"/>
    </source>
</evidence>
<evidence type="ECO:0000256" key="7">
    <source>
        <dbReference type="ARBA" id="ARBA00023065"/>
    </source>
</evidence>
<dbReference type="SUPFAM" id="SSF56935">
    <property type="entry name" value="Porins"/>
    <property type="match status" value="1"/>
</dbReference>
<dbReference type="AlphaFoldDB" id="A0A1H6JET1"/>
<keyword evidence="6 11" id="KW-0732">Signal</keyword>
<keyword evidence="3" id="KW-0813">Transport</keyword>
<evidence type="ECO:0000259" key="12">
    <source>
        <dbReference type="Pfam" id="PF13609"/>
    </source>
</evidence>
<evidence type="ECO:0000313" key="13">
    <source>
        <dbReference type="EMBL" id="SEH58191.1"/>
    </source>
</evidence>
<comment type="subcellular location">
    <subcellularLocation>
        <location evidence="1">Cell outer membrane</location>
        <topology evidence="1">Multi-pass membrane protein</topology>
    </subcellularLocation>
</comment>
<evidence type="ECO:0000256" key="1">
    <source>
        <dbReference type="ARBA" id="ARBA00004571"/>
    </source>
</evidence>
<evidence type="ECO:0000256" key="4">
    <source>
        <dbReference type="ARBA" id="ARBA00022452"/>
    </source>
</evidence>
<dbReference type="PRINTS" id="PR00184">
    <property type="entry name" value="NEISSPPORIN"/>
</dbReference>
<protein>
    <submittedName>
        <fullName evidence="13">Outer membrane protein (Porin)</fullName>
    </submittedName>
</protein>
<dbReference type="GO" id="GO:0046930">
    <property type="term" value="C:pore complex"/>
    <property type="evidence" value="ECO:0007669"/>
    <property type="project" value="UniProtKB-KW"/>
</dbReference>
<evidence type="ECO:0000256" key="10">
    <source>
        <dbReference type="ARBA" id="ARBA00023237"/>
    </source>
</evidence>
<comment type="subunit">
    <text evidence="2">Homotrimer.</text>
</comment>
<dbReference type="Proteomes" id="UP000199371">
    <property type="component" value="Unassembled WGS sequence"/>
</dbReference>
<dbReference type="CDD" id="cd00342">
    <property type="entry name" value="gram_neg_porins"/>
    <property type="match status" value="1"/>
</dbReference>
<dbReference type="GO" id="GO:0009279">
    <property type="term" value="C:cell outer membrane"/>
    <property type="evidence" value="ECO:0007669"/>
    <property type="project" value="UniProtKB-SubCell"/>
</dbReference>
<dbReference type="Gene3D" id="2.40.160.10">
    <property type="entry name" value="Porin"/>
    <property type="match status" value="1"/>
</dbReference>
<organism evidence="13 14">
    <name type="scientific">Rheinheimera pacifica</name>
    <dbReference type="NCBI Taxonomy" id="173990"/>
    <lineage>
        <taxon>Bacteria</taxon>
        <taxon>Pseudomonadati</taxon>
        <taxon>Pseudomonadota</taxon>
        <taxon>Gammaproteobacteria</taxon>
        <taxon>Chromatiales</taxon>
        <taxon>Chromatiaceae</taxon>
        <taxon>Rheinheimera</taxon>
    </lineage>
</organism>
<keyword evidence="5" id="KW-0812">Transmembrane</keyword>
<keyword evidence="14" id="KW-1185">Reference proteome</keyword>
<evidence type="ECO:0000256" key="11">
    <source>
        <dbReference type="SAM" id="SignalP"/>
    </source>
</evidence>
<feature type="signal peptide" evidence="11">
    <location>
        <begin position="1"/>
        <end position="23"/>
    </location>
</feature>
<dbReference type="GO" id="GO:0015288">
    <property type="term" value="F:porin activity"/>
    <property type="evidence" value="ECO:0007669"/>
    <property type="project" value="UniProtKB-KW"/>
</dbReference>
<evidence type="ECO:0000256" key="5">
    <source>
        <dbReference type="ARBA" id="ARBA00022692"/>
    </source>
</evidence>
<dbReference type="PANTHER" id="PTHR34501:SF9">
    <property type="entry name" value="MAJOR OUTER MEMBRANE PROTEIN P.IA"/>
    <property type="match status" value="1"/>
</dbReference>
<dbReference type="EMBL" id="FNXF01000001">
    <property type="protein sequence ID" value="SEH58191.1"/>
    <property type="molecule type" value="Genomic_DNA"/>
</dbReference>
<evidence type="ECO:0000256" key="2">
    <source>
        <dbReference type="ARBA" id="ARBA00011233"/>
    </source>
</evidence>
<dbReference type="InterPro" id="IPR050298">
    <property type="entry name" value="Gram-neg_bact_OMP"/>
</dbReference>
<keyword evidence="7" id="KW-0406">Ion transport</keyword>
<evidence type="ECO:0000256" key="3">
    <source>
        <dbReference type="ARBA" id="ARBA00022448"/>
    </source>
</evidence>
<dbReference type="PRINTS" id="PR00182">
    <property type="entry name" value="ECOLNEIPORIN"/>
</dbReference>
<feature type="chain" id="PRO_5011599148" evidence="11">
    <location>
        <begin position="24"/>
        <end position="345"/>
    </location>
</feature>